<evidence type="ECO:0000256" key="6">
    <source>
        <dbReference type="ARBA" id="ARBA00023163"/>
    </source>
</evidence>
<proteinExistence type="predicted"/>
<dbReference type="SUPFAM" id="SSF53098">
    <property type="entry name" value="Ribonuclease H-like"/>
    <property type="match status" value="1"/>
</dbReference>
<evidence type="ECO:0000256" key="5">
    <source>
        <dbReference type="ARBA" id="ARBA00023015"/>
    </source>
</evidence>
<reference evidence="11" key="1">
    <citation type="submission" date="2016-11" db="UniProtKB">
        <authorList>
            <consortium name="WormBaseParasite"/>
        </authorList>
    </citation>
    <scope>IDENTIFICATION</scope>
</reference>
<keyword evidence="6" id="KW-0804">Transcription</keyword>
<dbReference type="InterPro" id="IPR052035">
    <property type="entry name" value="ZnF_BED_domain_contain"/>
</dbReference>
<dbReference type="PANTHER" id="PTHR46481:SF10">
    <property type="entry name" value="ZINC FINGER BED DOMAIN-CONTAINING PROTEIN 39"/>
    <property type="match status" value="1"/>
</dbReference>
<dbReference type="STRING" id="1561998.A0A1I7U585"/>
<evidence type="ECO:0000256" key="2">
    <source>
        <dbReference type="ARBA" id="ARBA00022723"/>
    </source>
</evidence>
<keyword evidence="3 8" id="KW-0863">Zinc-finger</keyword>
<dbReference type="GO" id="GO:0009791">
    <property type="term" value="P:post-embryonic development"/>
    <property type="evidence" value="ECO:0007669"/>
    <property type="project" value="UniProtKB-ARBA"/>
</dbReference>
<organism evidence="10 11">
    <name type="scientific">Caenorhabditis tropicalis</name>
    <dbReference type="NCBI Taxonomy" id="1561998"/>
    <lineage>
        <taxon>Eukaryota</taxon>
        <taxon>Metazoa</taxon>
        <taxon>Ecdysozoa</taxon>
        <taxon>Nematoda</taxon>
        <taxon>Chromadorea</taxon>
        <taxon>Rhabditida</taxon>
        <taxon>Rhabditina</taxon>
        <taxon>Rhabditomorpha</taxon>
        <taxon>Rhabditoidea</taxon>
        <taxon>Rhabditidae</taxon>
        <taxon>Peloderinae</taxon>
        <taxon>Caenorhabditis</taxon>
    </lineage>
</organism>
<dbReference type="SUPFAM" id="SSF57667">
    <property type="entry name" value="beta-beta-alpha zinc fingers"/>
    <property type="match status" value="1"/>
</dbReference>
<dbReference type="Pfam" id="PF02892">
    <property type="entry name" value="zf-BED"/>
    <property type="match status" value="1"/>
</dbReference>
<keyword evidence="5" id="KW-0805">Transcription regulation</keyword>
<dbReference type="InterPro" id="IPR036236">
    <property type="entry name" value="Znf_C2H2_sf"/>
</dbReference>
<evidence type="ECO:0000256" key="7">
    <source>
        <dbReference type="ARBA" id="ARBA00023242"/>
    </source>
</evidence>
<name>A0A1I7U585_9PELO</name>
<dbReference type="AlphaFoldDB" id="A0A1I7U585"/>
<evidence type="ECO:0000256" key="3">
    <source>
        <dbReference type="ARBA" id="ARBA00022771"/>
    </source>
</evidence>
<dbReference type="eggNOG" id="KOG1121">
    <property type="taxonomic scope" value="Eukaryota"/>
</dbReference>
<dbReference type="PROSITE" id="PS50808">
    <property type="entry name" value="ZF_BED"/>
    <property type="match status" value="1"/>
</dbReference>
<dbReference type="Proteomes" id="UP000095282">
    <property type="component" value="Unplaced"/>
</dbReference>
<evidence type="ECO:0000256" key="1">
    <source>
        <dbReference type="ARBA" id="ARBA00004123"/>
    </source>
</evidence>
<keyword evidence="7" id="KW-0539">Nucleus</keyword>
<keyword evidence="4" id="KW-0862">Zinc</keyword>
<sequence>MSSGTHSPVWHFFKKIKNDTAVRCLRCDSTRETVLAFRSSTTGMIDHIRKKHSDELRDYEKRMKEAAATSSSTLRSSDPSSEAHDSLISAMSATNTPFRFVKNEYFVKFCKLLNPDYQLLSPYQIQRKLLLTGSKYVANLSKQLESMEKCVVSLDGWTGKYECTSLYAVFLYFCSPEYEKKKAFLGVRHINGEATAEKLGVIVANLFDEYKIEFAKLTTGLSDGGSNIKNGSECDSSDSIWTPTLFPRRASSVPRDVFMSQ</sequence>
<dbReference type="InterPro" id="IPR003656">
    <property type="entry name" value="Znf_BED"/>
</dbReference>
<evidence type="ECO:0000256" key="8">
    <source>
        <dbReference type="PROSITE-ProRule" id="PRU00027"/>
    </source>
</evidence>
<evidence type="ECO:0000256" key="4">
    <source>
        <dbReference type="ARBA" id="ARBA00022833"/>
    </source>
</evidence>
<dbReference type="InterPro" id="IPR012337">
    <property type="entry name" value="RNaseH-like_sf"/>
</dbReference>
<keyword evidence="2" id="KW-0479">Metal-binding</keyword>
<dbReference type="GO" id="GO:0008270">
    <property type="term" value="F:zinc ion binding"/>
    <property type="evidence" value="ECO:0007669"/>
    <property type="project" value="UniProtKB-KW"/>
</dbReference>
<keyword evidence="10" id="KW-1185">Reference proteome</keyword>
<evidence type="ECO:0000259" key="9">
    <source>
        <dbReference type="PROSITE" id="PS50808"/>
    </source>
</evidence>
<evidence type="ECO:0000313" key="10">
    <source>
        <dbReference type="Proteomes" id="UP000095282"/>
    </source>
</evidence>
<dbReference type="PANTHER" id="PTHR46481">
    <property type="entry name" value="ZINC FINGER BED DOMAIN-CONTAINING PROTEIN 4"/>
    <property type="match status" value="1"/>
</dbReference>
<comment type="subcellular location">
    <subcellularLocation>
        <location evidence="1">Nucleus</location>
    </subcellularLocation>
</comment>
<feature type="domain" description="BED-type" evidence="9">
    <location>
        <begin position="4"/>
        <end position="59"/>
    </location>
</feature>
<dbReference type="GO" id="GO:0005634">
    <property type="term" value="C:nucleus"/>
    <property type="evidence" value="ECO:0007669"/>
    <property type="project" value="UniProtKB-SubCell"/>
</dbReference>
<accession>A0A1I7U585</accession>
<protein>
    <submittedName>
        <fullName evidence="11">BED-type domain-containing protein</fullName>
    </submittedName>
</protein>
<dbReference type="WBParaSite" id="Csp11.Scaffold629.g14983.t1">
    <property type="protein sequence ID" value="Csp11.Scaffold629.g14983.t1"/>
    <property type="gene ID" value="Csp11.Scaffold629.g14983"/>
</dbReference>
<dbReference type="GO" id="GO:0003677">
    <property type="term" value="F:DNA binding"/>
    <property type="evidence" value="ECO:0007669"/>
    <property type="project" value="InterPro"/>
</dbReference>
<evidence type="ECO:0000313" key="11">
    <source>
        <dbReference type="WBParaSite" id="Csp11.Scaffold629.g14983.t1"/>
    </source>
</evidence>